<dbReference type="GO" id="GO:0003723">
    <property type="term" value="F:RNA binding"/>
    <property type="evidence" value="ECO:0007669"/>
    <property type="project" value="UniProtKB-KW"/>
</dbReference>
<dbReference type="PROSITE" id="PS50889">
    <property type="entry name" value="S4"/>
    <property type="match status" value="1"/>
</dbReference>
<dbReference type="CDD" id="cd02870">
    <property type="entry name" value="PseudoU_synth_RsuA_like"/>
    <property type="match status" value="1"/>
</dbReference>
<dbReference type="SMART" id="SM00363">
    <property type="entry name" value="S4"/>
    <property type="match status" value="1"/>
</dbReference>
<dbReference type="GO" id="GO:0120159">
    <property type="term" value="F:rRNA pseudouridine synthase activity"/>
    <property type="evidence" value="ECO:0007669"/>
    <property type="project" value="UniProtKB-ARBA"/>
</dbReference>
<evidence type="ECO:0000256" key="3">
    <source>
        <dbReference type="ARBA" id="ARBA00022884"/>
    </source>
</evidence>
<dbReference type="FunFam" id="3.30.70.1560:FF:000001">
    <property type="entry name" value="Pseudouridine synthase"/>
    <property type="match status" value="1"/>
</dbReference>
<dbReference type="GO" id="GO:0005829">
    <property type="term" value="C:cytosol"/>
    <property type="evidence" value="ECO:0007669"/>
    <property type="project" value="UniProtKB-ARBA"/>
</dbReference>
<dbReference type="EC" id="5.4.99.-" evidence="6"/>
<evidence type="ECO:0000259" key="7">
    <source>
        <dbReference type="SMART" id="SM00363"/>
    </source>
</evidence>
<dbReference type="Proteomes" id="UP001168575">
    <property type="component" value="Unassembled WGS sequence"/>
</dbReference>
<sequence>MMRLQKYLARSGVASRRNSEKIILEGRVTVNGRVVSELGTSVDETSDEVAVDGKVVKLIEKKVVLLLNKPTGYITAMSDPQGRPIVKDLIDVEKYPGVFPVGRLDFDTSGLLLFTNDGELGAALMHPSSEVRKTYVAKVEGEISSKDLDCLRAGVDIGDFVTSPAACTLISRNPKRSVVEVTIHEGKNRQVRRMFDAVEHPVLELERVKYANLTLDGVALGEVREVKGRELETLRTFL</sequence>
<organism evidence="8 9">
    <name type="scientific">Phoenicibacter congonensis</name>
    <dbReference type="NCBI Taxonomy" id="1944646"/>
    <lineage>
        <taxon>Bacteria</taxon>
        <taxon>Bacillati</taxon>
        <taxon>Actinomycetota</taxon>
        <taxon>Coriobacteriia</taxon>
        <taxon>Eggerthellales</taxon>
        <taxon>Eggerthellaceae</taxon>
        <taxon>Phoenicibacter</taxon>
    </lineage>
</organism>
<evidence type="ECO:0000256" key="2">
    <source>
        <dbReference type="ARBA" id="ARBA00008348"/>
    </source>
</evidence>
<dbReference type="PROSITE" id="PS01149">
    <property type="entry name" value="PSI_RSU"/>
    <property type="match status" value="1"/>
</dbReference>
<feature type="domain" description="RNA-binding S4" evidence="7">
    <location>
        <begin position="2"/>
        <end position="64"/>
    </location>
</feature>
<dbReference type="PANTHER" id="PTHR47683:SF2">
    <property type="entry name" value="RNA-BINDING S4 DOMAIN-CONTAINING PROTEIN"/>
    <property type="match status" value="1"/>
</dbReference>
<reference evidence="8" key="1">
    <citation type="submission" date="2023-07" db="EMBL/GenBank/DDBJ databases">
        <title>Between Cages and Wild: Unraveling the Impact of Captivity on Animal Microbiomes and Antimicrobial Resistance.</title>
        <authorList>
            <person name="Schmartz G.P."/>
            <person name="Rehner J."/>
            <person name="Schuff M.J."/>
            <person name="Becker S.L."/>
            <person name="Kravczyk M."/>
            <person name="Gurevich A."/>
            <person name="Francke R."/>
            <person name="Mueller R."/>
            <person name="Keller V."/>
            <person name="Keller A."/>
        </authorList>
    </citation>
    <scope>NUCLEOTIDE SEQUENCE</scope>
    <source>
        <strain evidence="8">S12M_St_49</strain>
    </source>
</reference>
<dbReference type="SUPFAM" id="SSF55174">
    <property type="entry name" value="Alpha-L RNA-binding motif"/>
    <property type="match status" value="1"/>
</dbReference>
<dbReference type="CDD" id="cd00165">
    <property type="entry name" value="S4"/>
    <property type="match status" value="1"/>
</dbReference>
<dbReference type="Gene3D" id="3.10.290.10">
    <property type="entry name" value="RNA-binding S4 domain"/>
    <property type="match status" value="1"/>
</dbReference>
<dbReference type="SUPFAM" id="SSF55120">
    <property type="entry name" value="Pseudouridine synthase"/>
    <property type="match status" value="1"/>
</dbReference>
<evidence type="ECO:0000313" key="8">
    <source>
        <dbReference type="EMBL" id="MDO4841741.1"/>
    </source>
</evidence>
<evidence type="ECO:0000313" key="9">
    <source>
        <dbReference type="Proteomes" id="UP001168575"/>
    </source>
</evidence>
<comment type="catalytic activity">
    <reaction evidence="1">
        <text>a uridine in RNA = a pseudouridine in RNA</text>
        <dbReference type="Rhea" id="RHEA:48348"/>
        <dbReference type="Rhea" id="RHEA-COMP:12068"/>
        <dbReference type="Rhea" id="RHEA-COMP:12069"/>
        <dbReference type="ChEBI" id="CHEBI:65314"/>
        <dbReference type="ChEBI" id="CHEBI:65315"/>
    </reaction>
</comment>
<dbReference type="Pfam" id="PF00849">
    <property type="entry name" value="PseudoU_synth_2"/>
    <property type="match status" value="1"/>
</dbReference>
<name>A0AA43RJ10_9ACTN</name>
<dbReference type="Gene3D" id="3.30.70.1560">
    <property type="entry name" value="Alpha-L RNA-binding motif"/>
    <property type="match status" value="1"/>
</dbReference>
<evidence type="ECO:0000256" key="4">
    <source>
        <dbReference type="ARBA" id="ARBA00023235"/>
    </source>
</evidence>
<dbReference type="InterPro" id="IPR050343">
    <property type="entry name" value="RsuA_PseudoU_synthase"/>
</dbReference>
<dbReference type="InterPro" id="IPR042092">
    <property type="entry name" value="PsdUridine_s_RsuA/RluB/E/F_cat"/>
</dbReference>
<dbReference type="InterPro" id="IPR006145">
    <property type="entry name" value="PsdUridine_synth_RsuA/RluA"/>
</dbReference>
<evidence type="ECO:0000256" key="5">
    <source>
        <dbReference type="PROSITE-ProRule" id="PRU00182"/>
    </source>
</evidence>
<keyword evidence="9" id="KW-1185">Reference proteome</keyword>
<keyword evidence="4 6" id="KW-0413">Isomerase</keyword>
<dbReference type="InterPro" id="IPR000748">
    <property type="entry name" value="PsdUridine_synth_RsuA/RluB/E/F"/>
</dbReference>
<dbReference type="InterPro" id="IPR036986">
    <property type="entry name" value="S4_RNA-bd_sf"/>
</dbReference>
<dbReference type="GO" id="GO:0000455">
    <property type="term" value="P:enzyme-directed rRNA pseudouridine synthesis"/>
    <property type="evidence" value="ECO:0007669"/>
    <property type="project" value="UniProtKB-ARBA"/>
</dbReference>
<comment type="caution">
    <text evidence="8">The sequence shown here is derived from an EMBL/GenBank/DDBJ whole genome shotgun (WGS) entry which is preliminary data.</text>
</comment>
<dbReference type="InterPro" id="IPR002942">
    <property type="entry name" value="S4_RNA-bd"/>
</dbReference>
<comment type="similarity">
    <text evidence="2 6">Belongs to the pseudouridine synthase RsuA family.</text>
</comment>
<proteinExistence type="inferred from homology"/>
<dbReference type="InterPro" id="IPR020103">
    <property type="entry name" value="PsdUridine_synth_cat_dom_sf"/>
</dbReference>
<keyword evidence="3 5" id="KW-0694">RNA-binding</keyword>
<dbReference type="AlphaFoldDB" id="A0AA43RJ10"/>
<accession>A0AA43RJ10</accession>
<protein>
    <recommendedName>
        <fullName evidence="6">Pseudouridine synthase</fullName>
        <ecNumber evidence="6">5.4.99.-</ecNumber>
    </recommendedName>
</protein>
<dbReference type="FunFam" id="3.10.290.10:FF:000003">
    <property type="entry name" value="Pseudouridine synthase"/>
    <property type="match status" value="1"/>
</dbReference>
<dbReference type="Pfam" id="PF01479">
    <property type="entry name" value="S4"/>
    <property type="match status" value="1"/>
</dbReference>
<gene>
    <name evidence="8" type="ORF">Q3982_03580</name>
</gene>
<evidence type="ECO:0000256" key="6">
    <source>
        <dbReference type="RuleBase" id="RU003887"/>
    </source>
</evidence>
<dbReference type="PANTHER" id="PTHR47683">
    <property type="entry name" value="PSEUDOURIDINE SYNTHASE FAMILY PROTEIN-RELATED"/>
    <property type="match status" value="1"/>
</dbReference>
<dbReference type="Gene3D" id="3.30.70.580">
    <property type="entry name" value="Pseudouridine synthase I, catalytic domain, N-terminal subdomain"/>
    <property type="match status" value="1"/>
</dbReference>
<dbReference type="NCBIfam" id="TIGR00093">
    <property type="entry name" value="pseudouridine synthase"/>
    <property type="match status" value="1"/>
</dbReference>
<dbReference type="InterPro" id="IPR018496">
    <property type="entry name" value="PsdUridine_synth_RsuA/RluB_CS"/>
</dbReference>
<evidence type="ECO:0000256" key="1">
    <source>
        <dbReference type="ARBA" id="ARBA00000073"/>
    </source>
</evidence>
<dbReference type="InterPro" id="IPR020094">
    <property type="entry name" value="TruA/RsuA/RluB/E/F_N"/>
</dbReference>
<dbReference type="EMBL" id="JAUMVS010000043">
    <property type="protein sequence ID" value="MDO4841741.1"/>
    <property type="molecule type" value="Genomic_DNA"/>
</dbReference>